<evidence type="ECO:0000256" key="11">
    <source>
        <dbReference type="HAMAP-Rule" id="MF_01479"/>
    </source>
</evidence>
<organism evidence="13">
    <name type="scientific">Schaalia odontolytica</name>
    <dbReference type="NCBI Taxonomy" id="1660"/>
    <lineage>
        <taxon>Bacteria</taxon>
        <taxon>Bacillati</taxon>
        <taxon>Actinomycetota</taxon>
        <taxon>Actinomycetes</taxon>
        <taxon>Actinomycetales</taxon>
        <taxon>Actinomycetaceae</taxon>
        <taxon>Schaalia</taxon>
    </lineage>
</organism>
<dbReference type="Pfam" id="PF02467">
    <property type="entry name" value="Whib"/>
    <property type="match status" value="1"/>
</dbReference>
<feature type="domain" description="4Fe-4S Wbl-type" evidence="12">
    <location>
        <begin position="35"/>
        <end position="91"/>
    </location>
</feature>
<dbReference type="GO" id="GO:0046872">
    <property type="term" value="F:metal ion binding"/>
    <property type="evidence" value="ECO:0007669"/>
    <property type="project" value="UniProtKB-KW"/>
</dbReference>
<feature type="binding site" evidence="11">
    <location>
        <position position="67"/>
    </location>
    <ligand>
        <name>[4Fe-4S] cluster</name>
        <dbReference type="ChEBI" id="CHEBI:49883"/>
    </ligand>
</feature>
<sequence length="149" mass="17258">MKISCVLSEEEVNVDHMERVEFHMIDNHDWVEYALCAEDEPDSLFVQGAAQRQVRMRCMECPVRLECLADALQSQMSYGVWGGLTERERRVILRVYPEKTDWSEWLMHSQDPLAVELRKPRVPQSLSMKHLRTNAKALREASLSVAARG</sequence>
<dbReference type="GO" id="GO:0047134">
    <property type="term" value="F:protein-disulfide reductase [NAD(P)H] activity"/>
    <property type="evidence" value="ECO:0007669"/>
    <property type="project" value="TreeGrafter"/>
</dbReference>
<feature type="binding site" evidence="11">
    <location>
        <position position="36"/>
    </location>
    <ligand>
        <name>[4Fe-4S] cluster</name>
        <dbReference type="ChEBI" id="CHEBI:49883"/>
    </ligand>
</feature>
<keyword evidence="4 11" id="KW-0479">Metal-binding</keyword>
<dbReference type="InterPro" id="IPR003482">
    <property type="entry name" value="Whib"/>
</dbReference>
<comment type="cofactor">
    <cofactor evidence="11">
        <name>[4Fe-4S] cluster</name>
        <dbReference type="ChEBI" id="CHEBI:49883"/>
    </cofactor>
    <text evidence="11">Binds 1 [4Fe-4S] cluster per subunit. Following nitrosylation of the [4Fe-4S] cluster binds 1 [4Fe-8(NO)] cluster per subunit.</text>
</comment>
<name>A0A6N2RTD0_9ACTO</name>
<evidence type="ECO:0000256" key="8">
    <source>
        <dbReference type="ARBA" id="ARBA00023125"/>
    </source>
</evidence>
<keyword evidence="11" id="KW-0963">Cytoplasm</keyword>
<keyword evidence="9 11" id="KW-1015">Disulfide bond</keyword>
<dbReference type="GO" id="GO:0051539">
    <property type="term" value="F:4 iron, 4 sulfur cluster binding"/>
    <property type="evidence" value="ECO:0007669"/>
    <property type="project" value="UniProtKB-UniRule"/>
</dbReference>
<evidence type="ECO:0000313" key="13">
    <source>
        <dbReference type="EMBL" id="VYS82770.1"/>
    </source>
</evidence>
<evidence type="ECO:0000256" key="5">
    <source>
        <dbReference type="ARBA" id="ARBA00023004"/>
    </source>
</evidence>
<comment type="function">
    <text evidence="11">Acts as a transcriptional regulator. Probably redox-responsive. The apo- but not holo-form probably binds DNA.</text>
</comment>
<evidence type="ECO:0000256" key="6">
    <source>
        <dbReference type="ARBA" id="ARBA00023014"/>
    </source>
</evidence>
<keyword evidence="3 11" id="KW-0004">4Fe-4S</keyword>
<evidence type="ECO:0000256" key="7">
    <source>
        <dbReference type="ARBA" id="ARBA00023015"/>
    </source>
</evidence>
<dbReference type="GO" id="GO:0045892">
    <property type="term" value="P:negative regulation of DNA-templated transcription"/>
    <property type="evidence" value="ECO:0007669"/>
    <property type="project" value="TreeGrafter"/>
</dbReference>
<feature type="binding site" evidence="11">
    <location>
        <position position="61"/>
    </location>
    <ligand>
        <name>[4Fe-4S] cluster</name>
        <dbReference type="ChEBI" id="CHEBI:49883"/>
    </ligand>
</feature>
<dbReference type="PROSITE" id="PS51674">
    <property type="entry name" value="4FE4S_WBL"/>
    <property type="match status" value="1"/>
</dbReference>
<protein>
    <recommendedName>
        <fullName evidence="11">Transcriptional regulator WhiB</fullName>
    </recommendedName>
</protein>
<comment type="PTM">
    <text evidence="11">Upon Fe-S cluster removal intramolecular disulfide bonds are formed.</text>
</comment>
<comment type="similarity">
    <text evidence="2 11">Belongs to the WhiB family.</text>
</comment>
<evidence type="ECO:0000256" key="4">
    <source>
        <dbReference type="ARBA" id="ARBA00022723"/>
    </source>
</evidence>
<dbReference type="GO" id="GO:0005737">
    <property type="term" value="C:cytoplasm"/>
    <property type="evidence" value="ECO:0007669"/>
    <property type="project" value="UniProtKB-SubCell"/>
</dbReference>
<feature type="binding site" evidence="11">
    <location>
        <position position="58"/>
    </location>
    <ligand>
        <name>[4Fe-4S] cluster</name>
        <dbReference type="ChEBI" id="CHEBI:49883"/>
    </ligand>
</feature>
<accession>A0A6N2RTD0</accession>
<keyword evidence="10 11" id="KW-0804">Transcription</keyword>
<reference evidence="13" key="1">
    <citation type="submission" date="2019-11" db="EMBL/GenBank/DDBJ databases">
        <authorList>
            <person name="Feng L."/>
        </authorList>
    </citation>
    <scope>NUCLEOTIDE SEQUENCE</scope>
    <source>
        <strain evidence="13">AodontolyticusLFYP35</strain>
    </source>
</reference>
<keyword evidence="8 11" id="KW-0238">DNA-binding</keyword>
<dbReference type="InterPro" id="IPR034768">
    <property type="entry name" value="4FE4S_WBL"/>
</dbReference>
<proteinExistence type="inferred from homology"/>
<dbReference type="EMBL" id="CACRSM010000002">
    <property type="protein sequence ID" value="VYS82770.1"/>
    <property type="molecule type" value="Genomic_DNA"/>
</dbReference>
<evidence type="ECO:0000259" key="12">
    <source>
        <dbReference type="PROSITE" id="PS51674"/>
    </source>
</evidence>
<keyword evidence="6 11" id="KW-0411">Iron-sulfur</keyword>
<dbReference type="GO" id="GO:0035731">
    <property type="term" value="F:dinitrosyl-iron complex binding"/>
    <property type="evidence" value="ECO:0007669"/>
    <property type="project" value="UniProtKB-UniRule"/>
</dbReference>
<dbReference type="GO" id="GO:0003677">
    <property type="term" value="F:DNA binding"/>
    <property type="evidence" value="ECO:0007669"/>
    <property type="project" value="UniProtKB-UniRule"/>
</dbReference>
<comment type="subcellular location">
    <subcellularLocation>
        <location evidence="1 11">Cytoplasm</location>
    </subcellularLocation>
</comment>
<evidence type="ECO:0000256" key="3">
    <source>
        <dbReference type="ARBA" id="ARBA00022485"/>
    </source>
</evidence>
<dbReference type="PANTHER" id="PTHR38839">
    <property type="entry name" value="TRANSCRIPTIONAL REGULATOR WHID-RELATED"/>
    <property type="match status" value="1"/>
</dbReference>
<evidence type="ECO:0000256" key="2">
    <source>
        <dbReference type="ARBA" id="ARBA00006597"/>
    </source>
</evidence>
<dbReference type="AlphaFoldDB" id="A0A6N2RTD0"/>
<evidence type="ECO:0000256" key="9">
    <source>
        <dbReference type="ARBA" id="ARBA00023157"/>
    </source>
</evidence>
<evidence type="ECO:0000256" key="1">
    <source>
        <dbReference type="ARBA" id="ARBA00004496"/>
    </source>
</evidence>
<dbReference type="PANTHER" id="PTHR38839:SF7">
    <property type="entry name" value="TRANSCRIPTIONAL REGULATOR WHIB4"/>
    <property type="match status" value="1"/>
</dbReference>
<evidence type="ECO:0000256" key="10">
    <source>
        <dbReference type="ARBA" id="ARBA00023163"/>
    </source>
</evidence>
<gene>
    <name evidence="13" type="primary">whiB4</name>
    <name evidence="11" type="synonym">whiB</name>
    <name evidence="13" type="ORF">AOLFYP35_00460</name>
</gene>
<keyword evidence="7 11" id="KW-0805">Transcription regulation</keyword>
<dbReference type="HAMAP" id="MF_01479">
    <property type="entry name" value="WhiB"/>
    <property type="match status" value="1"/>
</dbReference>
<dbReference type="GO" id="GO:0045454">
    <property type="term" value="P:cell redox homeostasis"/>
    <property type="evidence" value="ECO:0007669"/>
    <property type="project" value="TreeGrafter"/>
</dbReference>
<comment type="PTM">
    <text evidence="11">The Fe-S cluster can be nitrosylated by nitric oxide (NO).</text>
</comment>
<keyword evidence="5 11" id="KW-0408">Iron</keyword>